<proteinExistence type="evidence at transcript level"/>
<accession>I7GIH4</accession>
<dbReference type="EMBL" id="AB172854">
    <property type="protein sequence ID" value="BAE89916.1"/>
    <property type="molecule type" value="mRNA"/>
</dbReference>
<organism evidence="1">
    <name type="scientific">Macaca fascicularis</name>
    <name type="common">Crab-eating macaque</name>
    <name type="synonym">Cynomolgus monkey</name>
    <dbReference type="NCBI Taxonomy" id="9541"/>
    <lineage>
        <taxon>Eukaryota</taxon>
        <taxon>Metazoa</taxon>
        <taxon>Chordata</taxon>
        <taxon>Craniata</taxon>
        <taxon>Vertebrata</taxon>
        <taxon>Euteleostomi</taxon>
        <taxon>Mammalia</taxon>
        <taxon>Eutheria</taxon>
        <taxon>Euarchontoglires</taxon>
        <taxon>Primates</taxon>
        <taxon>Haplorrhini</taxon>
        <taxon>Catarrhini</taxon>
        <taxon>Cercopithecidae</taxon>
        <taxon>Cercopithecinae</taxon>
        <taxon>Macaca</taxon>
    </lineage>
</organism>
<dbReference type="AlphaFoldDB" id="I7GIH4"/>
<reference evidence="1" key="1">
    <citation type="journal article" date="2007" name="PLoS Biol.">
        <title>Rate of evolution in brain-expressed genes in humans and other primates.</title>
        <authorList>
            <person name="Wang H.-Y."/>
            <person name="Chien H.-C."/>
            <person name="Osada N."/>
            <person name="Hashimoto K."/>
            <person name="Sugano S."/>
            <person name="Gojobori T."/>
            <person name="Chou C.-K."/>
            <person name="Tsai S.-F."/>
            <person name="Wu C.-I."/>
            <person name="Shen C.-K.J."/>
        </authorList>
    </citation>
    <scope>NUCLEOTIDE SEQUENCE</scope>
</reference>
<sequence length="57" mass="6873">MYVINCWLEDIMEVNILFTIAKKKSSNKIYTHIHKYVMYINIGIELKKSLRCKSLFF</sequence>
<protein>
    <submittedName>
        <fullName evidence="1">Macaca fascicularis brain cDNA, clone: QflA-19846</fullName>
    </submittedName>
</protein>
<evidence type="ECO:0000313" key="1">
    <source>
        <dbReference type="EMBL" id="BAE89916.1"/>
    </source>
</evidence>
<name>I7GIH4_MACFA</name>